<dbReference type="OrthoDB" id="550577at2759"/>
<keyword evidence="3" id="KW-1185">Reference proteome</keyword>
<organism evidence="2 3">
    <name type="scientific">Zizania palustris</name>
    <name type="common">Northern wild rice</name>
    <dbReference type="NCBI Taxonomy" id="103762"/>
    <lineage>
        <taxon>Eukaryota</taxon>
        <taxon>Viridiplantae</taxon>
        <taxon>Streptophyta</taxon>
        <taxon>Embryophyta</taxon>
        <taxon>Tracheophyta</taxon>
        <taxon>Spermatophyta</taxon>
        <taxon>Magnoliopsida</taxon>
        <taxon>Liliopsida</taxon>
        <taxon>Poales</taxon>
        <taxon>Poaceae</taxon>
        <taxon>BOP clade</taxon>
        <taxon>Oryzoideae</taxon>
        <taxon>Oryzeae</taxon>
        <taxon>Zizaniinae</taxon>
        <taxon>Zizania</taxon>
    </lineage>
</organism>
<proteinExistence type="predicted"/>
<protein>
    <recommendedName>
        <fullName evidence="1">CBM20 domain-containing protein</fullName>
    </recommendedName>
</protein>
<gene>
    <name evidence="2" type="ORF">GUJ93_ZPchr0010g7865</name>
</gene>
<dbReference type="InterPro" id="IPR002044">
    <property type="entry name" value="CBM20"/>
</dbReference>
<dbReference type="EMBL" id="JAAALK010000082">
    <property type="protein sequence ID" value="KAG8085759.1"/>
    <property type="molecule type" value="Genomic_DNA"/>
</dbReference>
<evidence type="ECO:0000313" key="3">
    <source>
        <dbReference type="Proteomes" id="UP000729402"/>
    </source>
</evidence>
<dbReference type="FunFam" id="2.60.40.10:FF:000552">
    <property type="entry name" value="Related to glucoamylase"/>
    <property type="match status" value="1"/>
</dbReference>
<evidence type="ECO:0000259" key="1">
    <source>
        <dbReference type="PROSITE" id="PS51166"/>
    </source>
</evidence>
<dbReference type="PROSITE" id="PS51166">
    <property type="entry name" value="CBM20"/>
    <property type="match status" value="1"/>
</dbReference>
<reference evidence="2" key="2">
    <citation type="submission" date="2021-02" db="EMBL/GenBank/DDBJ databases">
        <authorList>
            <person name="Kimball J.A."/>
            <person name="Haas M.W."/>
            <person name="Macchietto M."/>
            <person name="Kono T."/>
            <person name="Duquette J."/>
            <person name="Shao M."/>
        </authorList>
    </citation>
    <scope>NUCLEOTIDE SEQUENCE</scope>
    <source>
        <tissue evidence="2">Fresh leaf tissue</tissue>
    </source>
</reference>
<sequence length="316" mass="34341">MEAAALTTTRGWPRVKARAAVTYSHGAGNGKRDVVGAGLAPPGIRRTLVAAIPVGLEPLSLALEGAVTLAPDGDEEEIHGDVASAGISSPSDVTGSGKTVRVRFVLKKECPFGQSFHLVGDDPALGLWDPSKAVALDWSEGHDWTAEEDLPANRLIEFKFLLQDLSGKLQWQNGPNRSIQTGETSNILVVYEDWGNVENQMIEEDDEVPVGMEEGVILDDGENRNDVISADELQLHDNQKIIHSESSTIEDDKKATVATGASVQGESSKVHEANQPERCFMKKQTQNQIAVWQRMLTTFALKAQMMTVPSLKMVFQ</sequence>
<evidence type="ECO:0000313" key="2">
    <source>
        <dbReference type="EMBL" id="KAG8085759.1"/>
    </source>
</evidence>
<name>A0A8J5WAU3_ZIZPA</name>
<dbReference type="GO" id="GO:2001070">
    <property type="term" value="F:starch binding"/>
    <property type="evidence" value="ECO:0007669"/>
    <property type="project" value="InterPro"/>
</dbReference>
<dbReference type="PANTHER" id="PTHR15048">
    <property type="entry name" value="STARCH-BINDING DOMAIN-CONTAINING PROTEIN 1"/>
    <property type="match status" value="1"/>
</dbReference>
<accession>A0A8J5WAU3</accession>
<dbReference type="SMART" id="SM01065">
    <property type="entry name" value="CBM_2"/>
    <property type="match status" value="1"/>
</dbReference>
<feature type="domain" description="CBM20" evidence="1">
    <location>
        <begin position="94"/>
        <end position="196"/>
    </location>
</feature>
<comment type="caution">
    <text evidence="2">The sequence shown here is derived from an EMBL/GenBank/DDBJ whole genome shotgun (WGS) entry which is preliminary data.</text>
</comment>
<reference evidence="2" key="1">
    <citation type="journal article" date="2021" name="bioRxiv">
        <title>Whole Genome Assembly and Annotation of Northern Wild Rice, Zizania palustris L., Supports a Whole Genome Duplication in the Zizania Genus.</title>
        <authorList>
            <person name="Haas M."/>
            <person name="Kono T."/>
            <person name="Macchietto M."/>
            <person name="Millas R."/>
            <person name="McGilp L."/>
            <person name="Shao M."/>
            <person name="Duquette J."/>
            <person name="Hirsch C.N."/>
            <person name="Kimball J."/>
        </authorList>
    </citation>
    <scope>NUCLEOTIDE SEQUENCE</scope>
    <source>
        <tissue evidence="2">Fresh leaf tissue</tissue>
    </source>
</reference>
<dbReference type="Proteomes" id="UP000729402">
    <property type="component" value="Unassembled WGS sequence"/>
</dbReference>
<dbReference type="Pfam" id="PF00686">
    <property type="entry name" value="CBM_20"/>
    <property type="match status" value="1"/>
</dbReference>
<dbReference type="PANTHER" id="PTHR15048:SF0">
    <property type="entry name" value="STARCH-BINDING DOMAIN-CONTAINING PROTEIN 1"/>
    <property type="match status" value="1"/>
</dbReference>
<dbReference type="CDD" id="cd05467">
    <property type="entry name" value="CBM20"/>
    <property type="match status" value="1"/>
</dbReference>
<dbReference type="AlphaFoldDB" id="A0A8J5WAU3"/>
<dbReference type="GO" id="GO:0016020">
    <property type="term" value="C:membrane"/>
    <property type="evidence" value="ECO:0007669"/>
    <property type="project" value="TreeGrafter"/>
</dbReference>